<organism evidence="1">
    <name type="scientific">Siphoviridae sp. ctvBz3</name>
    <dbReference type="NCBI Taxonomy" id="2825720"/>
    <lineage>
        <taxon>Viruses</taxon>
        <taxon>Duplodnaviria</taxon>
        <taxon>Heunggongvirae</taxon>
        <taxon>Uroviricota</taxon>
        <taxon>Caudoviricetes</taxon>
    </lineage>
</organism>
<protein>
    <submittedName>
        <fullName evidence="1">Uncharacterized protein</fullName>
    </submittedName>
</protein>
<dbReference type="EMBL" id="BK015955">
    <property type="protein sequence ID" value="DAF86959.1"/>
    <property type="molecule type" value="Genomic_DNA"/>
</dbReference>
<evidence type="ECO:0000313" key="1">
    <source>
        <dbReference type="EMBL" id="DAF86959.1"/>
    </source>
</evidence>
<accession>A0A8S5TXR4</accession>
<sequence>MYMEQKSIMQELREIPIGKHKDFPIKRMRTVQNYRTMLNQEGYLEGKIWEAVIIKEEGVIRAKRIS</sequence>
<name>A0A8S5TXR4_9CAUD</name>
<reference evidence="1" key="1">
    <citation type="journal article" date="2021" name="Proc. Natl. Acad. Sci. U.S.A.">
        <title>A Catalog of Tens of Thousands of Viruses from Human Metagenomes Reveals Hidden Associations with Chronic Diseases.</title>
        <authorList>
            <person name="Tisza M.J."/>
            <person name="Buck C.B."/>
        </authorList>
    </citation>
    <scope>NUCLEOTIDE SEQUENCE</scope>
    <source>
        <strain evidence="1">CtvBz3</strain>
    </source>
</reference>
<proteinExistence type="predicted"/>